<dbReference type="RefSeq" id="WP_130650301.1">
    <property type="nucleotide sequence ID" value="NZ_BMHA01000014.1"/>
</dbReference>
<dbReference type="Pfam" id="PF01927">
    <property type="entry name" value="Mut7-C"/>
    <property type="match status" value="1"/>
</dbReference>
<dbReference type="OrthoDB" id="9797655at2"/>
<accession>A0A8J3ETC6</accession>
<dbReference type="AlphaFoldDB" id="A0A8J3ETC6"/>
<dbReference type="EMBL" id="BMHA01000014">
    <property type="protein sequence ID" value="GGI09283.1"/>
    <property type="molecule type" value="Genomic_DNA"/>
</dbReference>
<dbReference type="InterPro" id="IPR027798">
    <property type="entry name" value="Ub_Mut7C"/>
</dbReference>
<dbReference type="Gene3D" id="3.10.20.30">
    <property type="match status" value="1"/>
</dbReference>
<dbReference type="PANTHER" id="PTHR39081">
    <property type="entry name" value="MUT7-C DOMAIN-CONTAINING PROTEIN"/>
    <property type="match status" value="1"/>
</dbReference>
<dbReference type="Pfam" id="PF14451">
    <property type="entry name" value="Ub-Mut7C"/>
    <property type="match status" value="1"/>
</dbReference>
<sequence length="254" mass="28461">MDTPRVEVRCYAGLVDLSGEAEQPVPIGAPRSVKDVVESIGVPHVEVGLLVVDGTPVGFDHRVHGGERLAVYPPFAALRPPADRDLFPAPPEPRRFVLDVHLGTLARRLRWLGFDTWWRSAADDRELARISATGPRILLSRDRGLLMRREVVHGYVPRAHDPELQLLEVVERYALAPRVRAGTRCIRCNAPLTPVDKAEVADRLPPRVREGQDRFTRCTGCDRVYWPGTHRDALDAVTARARDRPVPRLLPRDA</sequence>
<evidence type="ECO:0000313" key="4">
    <source>
        <dbReference type="Proteomes" id="UP000650511"/>
    </source>
</evidence>
<feature type="domain" description="Ubiquitin Mut7-C" evidence="2">
    <location>
        <begin position="26"/>
        <end position="78"/>
    </location>
</feature>
<dbReference type="SUPFAM" id="SSF54285">
    <property type="entry name" value="MoaD/ThiS"/>
    <property type="match status" value="1"/>
</dbReference>
<reference evidence="3" key="2">
    <citation type="submission" date="2020-09" db="EMBL/GenBank/DDBJ databases">
        <authorList>
            <person name="Sun Q."/>
            <person name="Zhou Y."/>
        </authorList>
    </citation>
    <scope>NUCLEOTIDE SEQUENCE</scope>
    <source>
        <strain evidence="3">CGMCC 1.14988</strain>
    </source>
</reference>
<dbReference type="Proteomes" id="UP000650511">
    <property type="component" value="Unassembled WGS sequence"/>
</dbReference>
<comment type="caution">
    <text evidence="3">The sequence shown here is derived from an EMBL/GenBank/DDBJ whole genome shotgun (WGS) entry which is preliminary data.</text>
</comment>
<proteinExistence type="predicted"/>
<dbReference type="PANTHER" id="PTHR39081:SF1">
    <property type="entry name" value="MUT7-C RNASE DOMAIN-CONTAINING PROTEIN"/>
    <property type="match status" value="1"/>
</dbReference>
<dbReference type="InterPro" id="IPR002782">
    <property type="entry name" value="Mut7-C_RNAse_dom"/>
</dbReference>
<dbReference type="InterPro" id="IPR016155">
    <property type="entry name" value="Mopterin_synth/thiamin_S_b"/>
</dbReference>
<reference evidence="3" key="1">
    <citation type="journal article" date="2014" name="Int. J. Syst. Evol. Microbiol.">
        <title>Complete genome sequence of Corynebacterium casei LMG S-19264T (=DSM 44701T), isolated from a smear-ripened cheese.</title>
        <authorList>
            <consortium name="US DOE Joint Genome Institute (JGI-PGF)"/>
            <person name="Walter F."/>
            <person name="Albersmeier A."/>
            <person name="Kalinowski J."/>
            <person name="Ruckert C."/>
        </authorList>
    </citation>
    <scope>NUCLEOTIDE SEQUENCE</scope>
    <source>
        <strain evidence="3">CGMCC 1.14988</strain>
    </source>
</reference>
<keyword evidence="4" id="KW-1185">Reference proteome</keyword>
<protein>
    <recommendedName>
        <fullName evidence="5">Twitching motility protein PilT</fullName>
    </recommendedName>
</protein>
<feature type="domain" description="Mut7-C RNAse" evidence="1">
    <location>
        <begin position="95"/>
        <end position="235"/>
    </location>
</feature>
<organism evidence="3 4">
    <name type="scientific">Egicoccus halophilus</name>
    <dbReference type="NCBI Taxonomy" id="1670830"/>
    <lineage>
        <taxon>Bacteria</taxon>
        <taxon>Bacillati</taxon>
        <taxon>Actinomycetota</taxon>
        <taxon>Nitriliruptoria</taxon>
        <taxon>Egicoccales</taxon>
        <taxon>Egicoccaceae</taxon>
        <taxon>Egicoccus</taxon>
    </lineage>
</organism>
<evidence type="ECO:0000259" key="1">
    <source>
        <dbReference type="Pfam" id="PF01927"/>
    </source>
</evidence>
<evidence type="ECO:0008006" key="5">
    <source>
        <dbReference type="Google" id="ProtNLM"/>
    </source>
</evidence>
<evidence type="ECO:0000313" key="3">
    <source>
        <dbReference type="EMBL" id="GGI09283.1"/>
    </source>
</evidence>
<dbReference type="InterPro" id="IPR012675">
    <property type="entry name" value="Beta-grasp_dom_sf"/>
</dbReference>
<gene>
    <name evidence="3" type="ORF">GCM10011354_33310</name>
</gene>
<evidence type="ECO:0000259" key="2">
    <source>
        <dbReference type="Pfam" id="PF14451"/>
    </source>
</evidence>
<name>A0A8J3ETC6_9ACTN</name>